<dbReference type="PANTHER" id="PTHR23339">
    <property type="entry name" value="TYROSINE SPECIFIC PROTEIN PHOSPHATASE AND DUAL SPECIFICITY PROTEIN PHOSPHATASE"/>
    <property type="match status" value="1"/>
</dbReference>
<dbReference type="Pfam" id="PF22784">
    <property type="entry name" value="PTP-SAK"/>
    <property type="match status" value="1"/>
</dbReference>
<evidence type="ECO:0000313" key="4">
    <source>
        <dbReference type="EMBL" id="CAH0378635.1"/>
    </source>
</evidence>
<feature type="region of interest" description="Disordered" evidence="2">
    <location>
        <begin position="362"/>
        <end position="485"/>
    </location>
</feature>
<dbReference type="InterPro" id="IPR029021">
    <property type="entry name" value="Prot-tyrosine_phosphatase-like"/>
</dbReference>
<dbReference type="GO" id="GO:0016791">
    <property type="term" value="F:phosphatase activity"/>
    <property type="evidence" value="ECO:0007669"/>
    <property type="project" value="UniProtKB-ARBA"/>
</dbReference>
<feature type="compositionally biased region" description="Pro residues" evidence="2">
    <location>
        <begin position="370"/>
        <end position="383"/>
    </location>
</feature>
<feature type="compositionally biased region" description="Polar residues" evidence="2">
    <location>
        <begin position="391"/>
        <end position="404"/>
    </location>
</feature>
<evidence type="ECO:0000313" key="5">
    <source>
        <dbReference type="Proteomes" id="UP000789595"/>
    </source>
</evidence>
<feature type="compositionally biased region" description="Polar residues" evidence="2">
    <location>
        <begin position="14"/>
        <end position="32"/>
    </location>
</feature>
<feature type="compositionally biased region" description="Basic and acidic residues" evidence="2">
    <location>
        <begin position="255"/>
        <end position="265"/>
    </location>
</feature>
<organism evidence="4 5">
    <name type="scientific">Pelagomonas calceolata</name>
    <dbReference type="NCBI Taxonomy" id="35677"/>
    <lineage>
        <taxon>Eukaryota</taxon>
        <taxon>Sar</taxon>
        <taxon>Stramenopiles</taxon>
        <taxon>Ochrophyta</taxon>
        <taxon>Pelagophyceae</taxon>
        <taxon>Pelagomonadales</taxon>
        <taxon>Pelagomonadaceae</taxon>
        <taxon>Pelagomonas</taxon>
    </lineage>
</organism>
<dbReference type="InterPro" id="IPR057023">
    <property type="entry name" value="PTP-SAK"/>
</dbReference>
<dbReference type="EMBL" id="CAKKNE010000006">
    <property type="protein sequence ID" value="CAH0378635.1"/>
    <property type="molecule type" value="Genomic_DNA"/>
</dbReference>
<dbReference type="Gene3D" id="3.90.190.10">
    <property type="entry name" value="Protein tyrosine phosphatase superfamily"/>
    <property type="match status" value="1"/>
</dbReference>
<dbReference type="InterPro" id="IPR050561">
    <property type="entry name" value="PTP"/>
</dbReference>
<feature type="region of interest" description="Disordered" evidence="2">
    <location>
        <begin position="255"/>
        <end position="315"/>
    </location>
</feature>
<comment type="caution">
    <text evidence="4">The sequence shown here is derived from an EMBL/GenBank/DDBJ whole genome shotgun (WGS) entry which is preliminary data.</text>
</comment>
<feature type="compositionally biased region" description="Basic and acidic residues" evidence="2">
    <location>
        <begin position="273"/>
        <end position="285"/>
    </location>
</feature>
<feature type="domain" description="Swiss Army Knife protein DSP-PTPase phosphatase" evidence="3">
    <location>
        <begin position="57"/>
        <end position="203"/>
    </location>
</feature>
<sequence>MRSLAPPVAGENRPTAQQAYTNAETAPPSQRRTLPPLESFQVISQRKQRYVGPTDESNWVLPGRLMVGAFPGVSDDRENDRLLNSILSCGITTFVCLQREYDPDAPESAWRSGAAIRPYYPSAVALAARHHRGRRLEFIHFGIEDCSVVEDDAVAAFSRSLADRLRCTDEVIYLHCWGGHGRAGTITCLLLHWLYGLNALDAMARCQFVHDLRRVPIVVGSPQTQTQRDQVCRVVASSLASDKLAAADASDLARRQRAESDERLRRQVAARQEAARREKVHRENARQAAADQARRAQRKAGSVWHPSRTPSPDALPTLLHGVAVSDENDPRGANGFAPVRAPPIPPSGPIVVQTQRVKAQASKPTASAFAPPPSDEVPTPPDVPVVRKRMASNQSLHSAGSRGSMTAIGGHGPPRKQMQMPPPAASEVPRGVVPRRPAGGAPRPAGRPSGGRRIVATSLAQHQSLNGIVPRPPPGPRPPRRGPPG</sequence>
<dbReference type="SUPFAM" id="SSF52799">
    <property type="entry name" value="(Phosphotyrosine protein) phosphatases II"/>
    <property type="match status" value="1"/>
</dbReference>
<dbReference type="AlphaFoldDB" id="A0A8J2T0D3"/>
<evidence type="ECO:0000256" key="2">
    <source>
        <dbReference type="SAM" id="MobiDB-lite"/>
    </source>
</evidence>
<feature type="compositionally biased region" description="Low complexity" evidence="2">
    <location>
        <begin position="428"/>
        <end position="453"/>
    </location>
</feature>
<protein>
    <recommendedName>
        <fullName evidence="3">Swiss Army Knife protein DSP-PTPase phosphatase domain-containing protein</fullName>
    </recommendedName>
</protein>
<dbReference type="CDD" id="cd14494">
    <property type="entry name" value="PTP_DSP_cys"/>
    <property type="match status" value="1"/>
</dbReference>
<reference evidence="4" key="1">
    <citation type="submission" date="2021-11" db="EMBL/GenBank/DDBJ databases">
        <authorList>
            <consortium name="Genoscope - CEA"/>
            <person name="William W."/>
        </authorList>
    </citation>
    <scope>NUCLEOTIDE SEQUENCE</scope>
</reference>
<accession>A0A8J2T0D3</accession>
<feature type="compositionally biased region" description="Pro residues" evidence="2">
    <location>
        <begin position="470"/>
        <end position="485"/>
    </location>
</feature>
<dbReference type="Proteomes" id="UP000789595">
    <property type="component" value="Unassembled WGS sequence"/>
</dbReference>
<keyword evidence="5" id="KW-1185">Reference proteome</keyword>
<name>A0A8J2T0D3_9STRA</name>
<gene>
    <name evidence="4" type="ORF">PECAL_6P02300</name>
</gene>
<dbReference type="OrthoDB" id="2017893at2759"/>
<evidence type="ECO:0000259" key="3">
    <source>
        <dbReference type="Pfam" id="PF22784"/>
    </source>
</evidence>
<keyword evidence="1" id="KW-0378">Hydrolase</keyword>
<evidence type="ECO:0000256" key="1">
    <source>
        <dbReference type="ARBA" id="ARBA00022801"/>
    </source>
</evidence>
<feature type="region of interest" description="Disordered" evidence="2">
    <location>
        <begin position="1"/>
        <end position="34"/>
    </location>
</feature>
<proteinExistence type="predicted"/>